<dbReference type="GO" id="GO:0016874">
    <property type="term" value="F:ligase activity"/>
    <property type="evidence" value="ECO:0007669"/>
    <property type="project" value="UniProtKB-KW"/>
</dbReference>
<name>A0A840YT45_9SPHN</name>
<accession>A0A840YT45</accession>
<reference evidence="1 2" key="1">
    <citation type="submission" date="2020-08" db="EMBL/GenBank/DDBJ databases">
        <title>Genomic Encyclopedia of Type Strains, Phase IV (KMG-IV): sequencing the most valuable type-strain genomes for metagenomic binning, comparative biology and taxonomic classification.</title>
        <authorList>
            <person name="Goeker M."/>
        </authorList>
    </citation>
    <scope>NUCLEOTIDE SEQUENCE [LARGE SCALE GENOMIC DNA]</scope>
    <source>
        <strain evidence="1 2">DSM 26736</strain>
    </source>
</reference>
<dbReference type="EMBL" id="JACIJF010000029">
    <property type="protein sequence ID" value="MBB5712879.1"/>
    <property type="molecule type" value="Genomic_DNA"/>
</dbReference>
<evidence type="ECO:0000313" key="2">
    <source>
        <dbReference type="Proteomes" id="UP000527143"/>
    </source>
</evidence>
<proteinExistence type="predicted"/>
<dbReference type="AlphaFoldDB" id="A0A840YT45"/>
<evidence type="ECO:0000313" key="1">
    <source>
        <dbReference type="EMBL" id="MBB5712879.1"/>
    </source>
</evidence>
<keyword evidence="1" id="KW-0436">Ligase</keyword>
<keyword evidence="2" id="KW-1185">Reference proteome</keyword>
<protein>
    <submittedName>
        <fullName evidence="1">ATP-dependent DNA ligase</fullName>
    </submittedName>
</protein>
<gene>
    <name evidence="1" type="ORF">FHT02_004140</name>
</gene>
<organism evidence="1 2">
    <name type="scientific">Sphingomonas xinjiangensis</name>
    <dbReference type="NCBI Taxonomy" id="643568"/>
    <lineage>
        <taxon>Bacteria</taxon>
        <taxon>Pseudomonadati</taxon>
        <taxon>Pseudomonadota</taxon>
        <taxon>Alphaproteobacteria</taxon>
        <taxon>Sphingomonadales</taxon>
        <taxon>Sphingomonadaceae</taxon>
        <taxon>Sphingomonas</taxon>
    </lineage>
</organism>
<comment type="caution">
    <text evidence="1">The sequence shown here is derived from an EMBL/GenBank/DDBJ whole genome shotgun (WGS) entry which is preliminary data.</text>
</comment>
<dbReference type="Proteomes" id="UP000527143">
    <property type="component" value="Unassembled WGS sequence"/>
</dbReference>
<sequence>MLPTLVDAAPAGDGWIHEVKLGGYCTQTVIDDAYVLAYYQNGRD</sequence>
<dbReference type="RefSeq" id="WP_281393328.1">
    <property type="nucleotide sequence ID" value="NZ_JACIJF010000029.1"/>
</dbReference>